<evidence type="ECO:0000259" key="16">
    <source>
        <dbReference type="Pfam" id="PF17753"/>
    </source>
</evidence>
<comment type="subunit">
    <text evidence="4">Homodimer.</text>
</comment>
<comment type="catalytic activity">
    <reaction evidence="1">
        <text>Hydrolysis of terminal, non-reducing beta-D-mannose residues in beta-D-mannosides.</text>
        <dbReference type="EC" id="3.2.1.25"/>
    </reaction>
</comment>
<comment type="caution">
    <text evidence="19">The sequence shown here is derived from an EMBL/GenBank/DDBJ whole genome shotgun (WGS) entry which is preliminary data.</text>
</comment>
<dbReference type="Gene3D" id="3.20.20.80">
    <property type="entry name" value="Glycosidases"/>
    <property type="match status" value="1"/>
</dbReference>
<keyword evidence="9" id="KW-0119">Carbohydrate metabolism</keyword>
<proteinExistence type="inferred from homology"/>
<dbReference type="RefSeq" id="XP_064701923.1">
    <property type="nucleotide sequence ID" value="XM_064852018.1"/>
</dbReference>
<dbReference type="InterPro" id="IPR054593">
    <property type="entry name" value="Beta-mannosidase-like_N2"/>
</dbReference>
<dbReference type="Pfam" id="PF22666">
    <property type="entry name" value="Glyco_hydro_2_N2"/>
    <property type="match status" value="1"/>
</dbReference>
<evidence type="ECO:0000256" key="14">
    <source>
        <dbReference type="ARBA" id="ARBA00041614"/>
    </source>
</evidence>
<keyword evidence="7" id="KW-0378">Hydrolase</keyword>
<dbReference type="PANTHER" id="PTHR43730">
    <property type="entry name" value="BETA-MANNOSIDASE"/>
    <property type="match status" value="1"/>
</dbReference>
<sequence>MPSSTQELSTGWKLKQTDDTSENAWLPVSKVPTVVHLDLMENGKIVDPFINMNELAARWMAEKSWTYSTTFQSPSETGSKSTRTDLVFKGLDTYATVTLNGSNILEGDNMFLEYRVDVTDHLKTGDNELEIIFASALLRGRELVKEHEHEHRFIAHQTEIGRMPVRKAQCHWGWDWGPILTTSGPWRPIFLETYNTRVEDVWFQAKVSGDLKVVSGQLLARVDAGKAETATVKFSLSLDGTNVFESQADIDKSGLSKTNFKLGDPELWYPHGYGKQPRYELKASLVVDGSEQSAQTKLTGFRKVELIQEKDENGKSFYFRINNVDVFAGGSCWIPADSFIPRIGRDGYRKWMELMVEGNQIMTRIWGGGIYEEDDFYDACDELGVLVWQDFAFACASYPAYPSFLKQIDEEARYNVRRLRTRPSLVIWAGNNEDYQIQERYDLDYDYDGDKDPQSWLKGTFPARYIYEYQLPNLVEEEDPGAVYHPSSPWGDGKKTFDPTVGDIHQWNVWHGLMRRYQELSTMGGRFVSEFGMEAYPHLSTIKSAITDPKQQYPGSMVMDYHNRAIDHERRLLTYVAENFKIKYDLPSFTHLTQMTQADVMDYAYRSWRRDWGKPGSRKTGGILVWQLNDCWPTMSWAVADYYLVKKPAFYVMKRNLEPVAVGVSRPFIDWTAGHVDPTIATRDRKYDVWVASSRTVAVQGEVTIRFLSIKTGKELASTIKKSIEIAPNSTTDIIEQGDVDVSADYDRTKPFDDENYDPYVISVSLSVDGKPVTTGTAWPHPYKYLDFADRKVKVQVSKGVVTISTEKPVHGFVFEEKKDWLKFSDNGFDVLPGEDKVIHVTGTDWKDDELRWTYIGAESASIGSNDV</sequence>
<evidence type="ECO:0000259" key="15">
    <source>
        <dbReference type="Pfam" id="PF00703"/>
    </source>
</evidence>
<evidence type="ECO:0000256" key="4">
    <source>
        <dbReference type="ARBA" id="ARBA00011738"/>
    </source>
</evidence>
<feature type="domain" description="Glycoside hydrolase family 2 immunoglobulin-like beta-sandwich" evidence="15">
    <location>
        <begin position="196"/>
        <end position="302"/>
    </location>
</feature>
<keyword evidence="8" id="KW-0325">Glycoprotein</keyword>
<dbReference type="Pfam" id="PF17753">
    <property type="entry name" value="Ig_mannosidase"/>
    <property type="match status" value="1"/>
</dbReference>
<dbReference type="EC" id="3.2.1.25" evidence="5"/>
<dbReference type="InterPro" id="IPR041625">
    <property type="entry name" value="Beta-mannosidase_Ig"/>
</dbReference>
<dbReference type="FunFam" id="3.20.20.80:FF:000050">
    <property type="entry name" value="Beta-mannosidase B"/>
    <property type="match status" value="1"/>
</dbReference>
<name>A0AAV9MXB0_9EURO</name>
<evidence type="ECO:0000256" key="12">
    <source>
        <dbReference type="ARBA" id="ARBA00038429"/>
    </source>
</evidence>
<protein>
    <recommendedName>
        <fullName evidence="13">Beta-mannosidase B</fullName>
        <ecNumber evidence="5">3.2.1.25</ecNumber>
    </recommendedName>
    <alternativeName>
        <fullName evidence="14">Mannanase B</fullName>
    </alternativeName>
</protein>
<evidence type="ECO:0000256" key="6">
    <source>
        <dbReference type="ARBA" id="ARBA00022525"/>
    </source>
</evidence>
<evidence type="ECO:0000259" key="17">
    <source>
        <dbReference type="Pfam" id="PF17786"/>
    </source>
</evidence>
<dbReference type="InterPro" id="IPR036156">
    <property type="entry name" value="Beta-gal/glucu_dom_sf"/>
</dbReference>
<dbReference type="GO" id="GO:0006516">
    <property type="term" value="P:glycoprotein catabolic process"/>
    <property type="evidence" value="ECO:0007669"/>
    <property type="project" value="TreeGrafter"/>
</dbReference>
<dbReference type="InterPro" id="IPR006102">
    <property type="entry name" value="Ig-like_GH2"/>
</dbReference>
<dbReference type="SUPFAM" id="SSF49303">
    <property type="entry name" value="beta-Galactosidase/glucuronidase domain"/>
    <property type="match status" value="2"/>
</dbReference>
<dbReference type="GeneID" id="89976636"/>
<accession>A0AAV9MXB0</accession>
<evidence type="ECO:0000313" key="19">
    <source>
        <dbReference type="EMBL" id="KAK5046329.1"/>
    </source>
</evidence>
<dbReference type="InterPro" id="IPR050887">
    <property type="entry name" value="Beta-mannosidase_GH2"/>
</dbReference>
<dbReference type="GO" id="GO:0004567">
    <property type="term" value="F:beta-mannosidase activity"/>
    <property type="evidence" value="ECO:0007669"/>
    <property type="project" value="UniProtKB-EC"/>
</dbReference>
<dbReference type="InterPro" id="IPR017853">
    <property type="entry name" value="GH"/>
</dbReference>
<dbReference type="AlphaFoldDB" id="A0AAV9MXB0"/>
<dbReference type="Pfam" id="PF00703">
    <property type="entry name" value="Glyco_hydro_2"/>
    <property type="match status" value="1"/>
</dbReference>
<evidence type="ECO:0000256" key="2">
    <source>
        <dbReference type="ARBA" id="ARBA00004613"/>
    </source>
</evidence>
<dbReference type="InterPro" id="IPR008979">
    <property type="entry name" value="Galactose-bd-like_sf"/>
</dbReference>
<dbReference type="PANTHER" id="PTHR43730:SF1">
    <property type="entry name" value="BETA-MANNOSIDASE"/>
    <property type="match status" value="1"/>
</dbReference>
<evidence type="ECO:0000256" key="13">
    <source>
        <dbReference type="ARBA" id="ARBA00041069"/>
    </source>
</evidence>
<feature type="domain" description="Beta-mannosidase Ig-fold" evidence="16">
    <location>
        <begin position="795"/>
        <end position="850"/>
    </location>
</feature>
<evidence type="ECO:0000313" key="20">
    <source>
        <dbReference type="Proteomes" id="UP001358417"/>
    </source>
</evidence>
<evidence type="ECO:0000256" key="5">
    <source>
        <dbReference type="ARBA" id="ARBA00012754"/>
    </source>
</evidence>
<gene>
    <name evidence="19" type="ORF">LTR84_008473</name>
</gene>
<evidence type="ECO:0000256" key="8">
    <source>
        <dbReference type="ARBA" id="ARBA00023180"/>
    </source>
</evidence>
<keyword evidence="6" id="KW-0964">Secreted</keyword>
<keyword evidence="10" id="KW-0326">Glycosidase</keyword>
<dbReference type="InterPro" id="IPR041447">
    <property type="entry name" value="Mannosidase_ig"/>
</dbReference>
<dbReference type="Gene3D" id="2.60.40.10">
    <property type="entry name" value="Immunoglobulins"/>
    <property type="match status" value="2"/>
</dbReference>
<dbReference type="Proteomes" id="UP001358417">
    <property type="component" value="Unassembled WGS sequence"/>
</dbReference>
<dbReference type="FunFam" id="2.60.120.260:FF:000118">
    <property type="entry name" value="Beta-mannosidase B"/>
    <property type="match status" value="1"/>
</dbReference>
<dbReference type="InterPro" id="IPR013783">
    <property type="entry name" value="Ig-like_fold"/>
</dbReference>
<dbReference type="GO" id="GO:0000272">
    <property type="term" value="P:polysaccharide catabolic process"/>
    <property type="evidence" value="ECO:0007669"/>
    <property type="project" value="UniProtKB-KW"/>
</dbReference>
<feature type="domain" description="Mannosidase Ig/CBM-like" evidence="17">
    <location>
        <begin position="686"/>
        <end position="785"/>
    </location>
</feature>
<organism evidence="19 20">
    <name type="scientific">Exophiala bonariae</name>
    <dbReference type="NCBI Taxonomy" id="1690606"/>
    <lineage>
        <taxon>Eukaryota</taxon>
        <taxon>Fungi</taxon>
        <taxon>Dikarya</taxon>
        <taxon>Ascomycota</taxon>
        <taxon>Pezizomycotina</taxon>
        <taxon>Eurotiomycetes</taxon>
        <taxon>Chaetothyriomycetidae</taxon>
        <taxon>Chaetothyriales</taxon>
        <taxon>Herpotrichiellaceae</taxon>
        <taxon>Exophiala</taxon>
    </lineage>
</organism>
<dbReference type="EMBL" id="JAVRRD010000031">
    <property type="protein sequence ID" value="KAK5046329.1"/>
    <property type="molecule type" value="Genomic_DNA"/>
</dbReference>
<evidence type="ECO:0000256" key="3">
    <source>
        <dbReference type="ARBA" id="ARBA00004740"/>
    </source>
</evidence>
<dbReference type="GO" id="GO:0005576">
    <property type="term" value="C:extracellular region"/>
    <property type="evidence" value="ECO:0007669"/>
    <property type="project" value="UniProtKB-SubCell"/>
</dbReference>
<comment type="pathway">
    <text evidence="3">Glycan metabolism; N-glycan degradation.</text>
</comment>
<keyword evidence="11" id="KW-0624">Polysaccharide degradation</keyword>
<evidence type="ECO:0000256" key="1">
    <source>
        <dbReference type="ARBA" id="ARBA00000829"/>
    </source>
</evidence>
<comment type="similarity">
    <text evidence="12">Belongs to the glycosyl hydrolase 2 family. Beta-mannosidase B subfamily.</text>
</comment>
<comment type="subcellular location">
    <subcellularLocation>
        <location evidence="2">Secreted</location>
    </subcellularLocation>
</comment>
<evidence type="ECO:0000256" key="11">
    <source>
        <dbReference type="ARBA" id="ARBA00023326"/>
    </source>
</evidence>
<evidence type="ECO:0000259" key="18">
    <source>
        <dbReference type="Pfam" id="PF22666"/>
    </source>
</evidence>
<evidence type="ECO:0000256" key="9">
    <source>
        <dbReference type="ARBA" id="ARBA00023277"/>
    </source>
</evidence>
<reference evidence="19 20" key="1">
    <citation type="submission" date="2023-08" db="EMBL/GenBank/DDBJ databases">
        <title>Black Yeasts Isolated from many extreme environments.</title>
        <authorList>
            <person name="Coleine C."/>
            <person name="Stajich J.E."/>
            <person name="Selbmann L."/>
        </authorList>
    </citation>
    <scope>NUCLEOTIDE SEQUENCE [LARGE SCALE GENOMIC DNA]</scope>
    <source>
        <strain evidence="19 20">CCFEE 5792</strain>
    </source>
</reference>
<dbReference type="Gene3D" id="2.60.120.260">
    <property type="entry name" value="Galactose-binding domain-like"/>
    <property type="match status" value="1"/>
</dbReference>
<keyword evidence="20" id="KW-1185">Reference proteome</keyword>
<dbReference type="SUPFAM" id="SSF51445">
    <property type="entry name" value="(Trans)glycosidases"/>
    <property type="match status" value="1"/>
</dbReference>
<evidence type="ECO:0000256" key="10">
    <source>
        <dbReference type="ARBA" id="ARBA00023295"/>
    </source>
</evidence>
<dbReference type="SUPFAM" id="SSF49785">
    <property type="entry name" value="Galactose-binding domain-like"/>
    <property type="match status" value="1"/>
</dbReference>
<dbReference type="Pfam" id="PF17786">
    <property type="entry name" value="Mannosidase_ig"/>
    <property type="match status" value="1"/>
</dbReference>
<evidence type="ECO:0000256" key="7">
    <source>
        <dbReference type="ARBA" id="ARBA00022801"/>
    </source>
</evidence>
<feature type="domain" description="Beta-mannosidase-like galactose-binding" evidence="18">
    <location>
        <begin position="12"/>
        <end position="187"/>
    </location>
</feature>